<dbReference type="PIRSF" id="PIRSF011124">
    <property type="entry name" value="MRP63"/>
    <property type="match status" value="1"/>
</dbReference>
<dbReference type="RefSeq" id="XP_011211881.2">
    <property type="nucleotide sequence ID" value="XM_011213579.4"/>
</dbReference>
<dbReference type="GO" id="GO:0003735">
    <property type="term" value="F:structural constituent of ribosome"/>
    <property type="evidence" value="ECO:0007669"/>
    <property type="project" value="TreeGrafter"/>
</dbReference>
<proteinExistence type="predicted"/>
<dbReference type="InterPro" id="IPR016576">
    <property type="entry name" value="Ribosomal_mL63"/>
</dbReference>
<dbReference type="AlphaFoldDB" id="A0A034W2Q9"/>
<dbReference type="EMBL" id="GAKP01009968">
    <property type="protein sequence ID" value="JAC48984.1"/>
    <property type="molecule type" value="Transcribed_RNA"/>
</dbReference>
<keyword evidence="1 3" id="KW-0687">Ribonucleoprotein</keyword>
<dbReference type="OrthoDB" id="6019958at2759"/>
<dbReference type="PANTHER" id="PTHR14520">
    <property type="entry name" value="MITOCHONDRIAL RIBOSOMAL PROTEIN 63"/>
    <property type="match status" value="1"/>
</dbReference>
<accession>A0A034W2Q9</accession>
<dbReference type="Proteomes" id="UP001652620">
    <property type="component" value="Chromosome 4"/>
</dbReference>
<sequence>MQLTLINFFKKTVPGHIFRGKRRLIKPVSKRAIETLRRDYERQEQNMLWLRHPYLTVEESSGHAKELGKTEAKLAMWNDRRTLTKMKPHITIEERLAHLKVKEAWD</sequence>
<protein>
    <submittedName>
        <fullName evidence="1 3">Ribosomal protein 63, mitochondrial</fullName>
    </submittedName>
</protein>
<organism evidence="1">
    <name type="scientific">Bactrocera dorsalis</name>
    <name type="common">Oriental fruit fly</name>
    <name type="synonym">Dacus dorsalis</name>
    <dbReference type="NCBI Taxonomy" id="27457"/>
    <lineage>
        <taxon>Eukaryota</taxon>
        <taxon>Metazoa</taxon>
        <taxon>Ecdysozoa</taxon>
        <taxon>Arthropoda</taxon>
        <taxon>Hexapoda</taxon>
        <taxon>Insecta</taxon>
        <taxon>Pterygota</taxon>
        <taxon>Neoptera</taxon>
        <taxon>Endopterygota</taxon>
        <taxon>Diptera</taxon>
        <taxon>Brachycera</taxon>
        <taxon>Muscomorpha</taxon>
        <taxon>Tephritoidea</taxon>
        <taxon>Tephritidae</taxon>
        <taxon>Bactrocera</taxon>
        <taxon>Bactrocera</taxon>
    </lineage>
</organism>
<dbReference type="EMBL" id="GAKP01009964">
    <property type="protein sequence ID" value="JAC48988.1"/>
    <property type="molecule type" value="Transcribed_RNA"/>
</dbReference>
<reference evidence="3" key="2">
    <citation type="submission" date="2025-05" db="UniProtKB">
        <authorList>
            <consortium name="RefSeq"/>
        </authorList>
    </citation>
    <scope>IDENTIFICATION</scope>
    <source>
        <tissue evidence="3">Adult</tissue>
    </source>
</reference>
<dbReference type="PANTHER" id="PTHR14520:SF4">
    <property type="entry name" value="LARGE RIBOSOMAL SUBUNIT PROTEIN ML63"/>
    <property type="match status" value="1"/>
</dbReference>
<evidence type="ECO:0000313" key="1">
    <source>
        <dbReference type="EMBL" id="JAC48984.1"/>
    </source>
</evidence>
<keyword evidence="2" id="KW-1185">Reference proteome</keyword>
<dbReference type="GO" id="GO:0005761">
    <property type="term" value="C:mitochondrial ribosome"/>
    <property type="evidence" value="ECO:0007669"/>
    <property type="project" value="InterPro"/>
</dbReference>
<evidence type="ECO:0000313" key="2">
    <source>
        <dbReference type="Proteomes" id="UP001652620"/>
    </source>
</evidence>
<dbReference type="EMBL" id="GAKP01009965">
    <property type="protein sequence ID" value="JAC48987.1"/>
    <property type="molecule type" value="Transcribed_RNA"/>
</dbReference>
<reference evidence="1" key="1">
    <citation type="journal article" date="2014" name="BMC Genomics">
        <title>Characterizing the developmental transcriptome of the oriental fruit fly, Bactrocera dorsalis (Diptera: Tephritidae) through comparative genomic analysis with Drosophila melanogaster utilizing modENCODE datasets.</title>
        <authorList>
            <person name="Geib S.M."/>
            <person name="Calla B."/>
            <person name="Hall B."/>
            <person name="Hou S."/>
            <person name="Manoukis N.C."/>
        </authorList>
    </citation>
    <scope>NUCLEOTIDE SEQUENCE</scope>
    <source>
        <strain evidence="1">Punador</strain>
    </source>
</reference>
<dbReference type="GO" id="GO:0032543">
    <property type="term" value="P:mitochondrial translation"/>
    <property type="evidence" value="ECO:0007669"/>
    <property type="project" value="TreeGrafter"/>
</dbReference>
<evidence type="ECO:0000313" key="3">
    <source>
        <dbReference type="RefSeq" id="XP_011211881.2"/>
    </source>
</evidence>
<name>A0A034W2Q9_BACDO</name>
<dbReference type="OMA" id="EHIMFLL"/>
<dbReference type="KEGG" id="bdr:105232019"/>
<gene>
    <name evidence="1" type="primary">RT63</name>
    <name evidence="3" type="synonym">LOC105232019</name>
</gene>
<accession>A0A6I9VJA3</accession>
<keyword evidence="1 3" id="KW-0689">Ribosomal protein</keyword>
<dbReference type="Pfam" id="PF14978">
    <property type="entry name" value="MRP-63"/>
    <property type="match status" value="1"/>
</dbReference>